<accession>A0A0U5FRL3</accession>
<sequence>MELADQGQPQSGTASHSRQRTSVAESDARYRQFLLDADEFVKRHELDKIRGEIRAGAVLS</sequence>
<feature type="region of interest" description="Disordered" evidence="1">
    <location>
        <begin position="1"/>
        <end position="26"/>
    </location>
</feature>
<name>A0A0U5FRL3_ASPCI</name>
<organism evidence="2 3">
    <name type="scientific">Aspergillus calidoustus</name>
    <dbReference type="NCBI Taxonomy" id="454130"/>
    <lineage>
        <taxon>Eukaryota</taxon>
        <taxon>Fungi</taxon>
        <taxon>Dikarya</taxon>
        <taxon>Ascomycota</taxon>
        <taxon>Pezizomycotina</taxon>
        <taxon>Eurotiomycetes</taxon>
        <taxon>Eurotiomycetidae</taxon>
        <taxon>Eurotiales</taxon>
        <taxon>Aspergillaceae</taxon>
        <taxon>Aspergillus</taxon>
        <taxon>Aspergillus subgen. Nidulantes</taxon>
    </lineage>
</organism>
<dbReference type="OrthoDB" id="4498530at2759"/>
<gene>
    <name evidence="2" type="ORF">ASPCAL00859</name>
</gene>
<protein>
    <submittedName>
        <fullName evidence="2">Uncharacterized protein</fullName>
    </submittedName>
</protein>
<dbReference type="AlphaFoldDB" id="A0A0U5FRL3"/>
<evidence type="ECO:0000256" key="1">
    <source>
        <dbReference type="SAM" id="MobiDB-lite"/>
    </source>
</evidence>
<evidence type="ECO:0000313" key="3">
    <source>
        <dbReference type="Proteomes" id="UP000054771"/>
    </source>
</evidence>
<feature type="compositionally biased region" description="Polar residues" evidence="1">
    <location>
        <begin position="7"/>
        <end position="24"/>
    </location>
</feature>
<reference evidence="3" key="1">
    <citation type="journal article" date="2016" name="Genome Announc.">
        <title>Draft genome sequences of fungus Aspergillus calidoustus.</title>
        <authorList>
            <person name="Horn F."/>
            <person name="Linde J."/>
            <person name="Mattern D.J."/>
            <person name="Walther G."/>
            <person name="Guthke R."/>
            <person name="Scherlach K."/>
            <person name="Martin K."/>
            <person name="Brakhage A.A."/>
            <person name="Petzke L."/>
            <person name="Valiante V."/>
        </authorList>
    </citation>
    <scope>NUCLEOTIDE SEQUENCE [LARGE SCALE GENOMIC DNA]</scope>
    <source>
        <strain evidence="3">SF006504</strain>
    </source>
</reference>
<dbReference type="Proteomes" id="UP000054771">
    <property type="component" value="Unassembled WGS sequence"/>
</dbReference>
<evidence type="ECO:0000313" key="2">
    <source>
        <dbReference type="EMBL" id="CEL01271.1"/>
    </source>
</evidence>
<proteinExistence type="predicted"/>
<keyword evidence="3" id="KW-1185">Reference proteome</keyword>
<dbReference type="EMBL" id="CDMC01000001">
    <property type="protein sequence ID" value="CEL01271.1"/>
    <property type="molecule type" value="Genomic_DNA"/>
</dbReference>